<name>A0ACB9JIQ8_9ASTR</name>
<accession>A0ACB9JIQ8</accession>
<evidence type="ECO:0000313" key="2">
    <source>
        <dbReference type="Proteomes" id="UP001056120"/>
    </source>
</evidence>
<dbReference type="Proteomes" id="UP001056120">
    <property type="component" value="Linkage Group LG04"/>
</dbReference>
<organism evidence="1 2">
    <name type="scientific">Smallanthus sonchifolius</name>
    <dbReference type="NCBI Taxonomy" id="185202"/>
    <lineage>
        <taxon>Eukaryota</taxon>
        <taxon>Viridiplantae</taxon>
        <taxon>Streptophyta</taxon>
        <taxon>Embryophyta</taxon>
        <taxon>Tracheophyta</taxon>
        <taxon>Spermatophyta</taxon>
        <taxon>Magnoliopsida</taxon>
        <taxon>eudicotyledons</taxon>
        <taxon>Gunneridae</taxon>
        <taxon>Pentapetalae</taxon>
        <taxon>asterids</taxon>
        <taxon>campanulids</taxon>
        <taxon>Asterales</taxon>
        <taxon>Asteraceae</taxon>
        <taxon>Asteroideae</taxon>
        <taxon>Heliantheae alliance</taxon>
        <taxon>Millerieae</taxon>
        <taxon>Smallanthus</taxon>
    </lineage>
</organism>
<reference evidence="2" key="1">
    <citation type="journal article" date="2022" name="Mol. Ecol. Resour.">
        <title>The genomes of chicory, endive, great burdock and yacon provide insights into Asteraceae palaeo-polyploidization history and plant inulin production.</title>
        <authorList>
            <person name="Fan W."/>
            <person name="Wang S."/>
            <person name="Wang H."/>
            <person name="Wang A."/>
            <person name="Jiang F."/>
            <person name="Liu H."/>
            <person name="Zhao H."/>
            <person name="Xu D."/>
            <person name="Zhang Y."/>
        </authorList>
    </citation>
    <scope>NUCLEOTIDE SEQUENCE [LARGE SCALE GENOMIC DNA]</scope>
    <source>
        <strain evidence="2">cv. Yunnan</strain>
    </source>
</reference>
<sequence length="130" mass="14590">MSAILKRKGNTTPPETGTIPEDGEGFSISFLSANPNLHLLQSLTTPSPFTDSFSLYASSVFISKIKSQLFSFLLQLSPSITDYRFRHQRWSSPLDPPVLRTKGARLAFGVRFPDRPSFVKKEMVLVYMGF</sequence>
<reference evidence="1 2" key="2">
    <citation type="journal article" date="2022" name="Mol. Ecol. Resour.">
        <title>The genomes of chicory, endive, great burdock and yacon provide insights into Asteraceae paleo-polyploidization history and plant inulin production.</title>
        <authorList>
            <person name="Fan W."/>
            <person name="Wang S."/>
            <person name="Wang H."/>
            <person name="Wang A."/>
            <person name="Jiang F."/>
            <person name="Liu H."/>
            <person name="Zhao H."/>
            <person name="Xu D."/>
            <person name="Zhang Y."/>
        </authorList>
    </citation>
    <scope>NUCLEOTIDE SEQUENCE [LARGE SCALE GENOMIC DNA]</scope>
    <source>
        <strain evidence="2">cv. Yunnan</strain>
        <tissue evidence="1">Leaves</tissue>
    </source>
</reference>
<comment type="caution">
    <text evidence="1">The sequence shown here is derived from an EMBL/GenBank/DDBJ whole genome shotgun (WGS) entry which is preliminary data.</text>
</comment>
<proteinExistence type="predicted"/>
<protein>
    <submittedName>
        <fullName evidence="1">Uncharacterized protein</fullName>
    </submittedName>
</protein>
<keyword evidence="2" id="KW-1185">Reference proteome</keyword>
<gene>
    <name evidence="1" type="ORF">L1987_13384</name>
</gene>
<dbReference type="EMBL" id="CM042021">
    <property type="protein sequence ID" value="KAI3819543.1"/>
    <property type="molecule type" value="Genomic_DNA"/>
</dbReference>
<evidence type="ECO:0000313" key="1">
    <source>
        <dbReference type="EMBL" id="KAI3819543.1"/>
    </source>
</evidence>